<evidence type="ECO:0000313" key="8">
    <source>
        <dbReference type="EMBL" id="CAD8913813.1"/>
    </source>
</evidence>
<evidence type="ECO:0000256" key="5">
    <source>
        <dbReference type="ARBA" id="ARBA00023274"/>
    </source>
</evidence>
<dbReference type="GO" id="GO:0008097">
    <property type="term" value="F:5S rRNA binding"/>
    <property type="evidence" value="ECO:0007669"/>
    <property type="project" value="InterPro"/>
</dbReference>
<dbReference type="GO" id="GO:0022625">
    <property type="term" value="C:cytosolic large ribosomal subunit"/>
    <property type="evidence" value="ECO:0007669"/>
    <property type="project" value="TreeGrafter"/>
</dbReference>
<evidence type="ECO:0000256" key="3">
    <source>
        <dbReference type="ARBA" id="ARBA00022490"/>
    </source>
</evidence>
<dbReference type="AlphaFoldDB" id="A0A7S1G663"/>
<keyword evidence="4" id="KW-0689">Ribosomal protein</keyword>
<protein>
    <recommendedName>
        <fullName evidence="7">Large ribosomal subunit protein uL18 C-terminal eukaryotes domain-containing protein</fullName>
    </recommendedName>
</protein>
<feature type="domain" description="Large ribosomal subunit protein uL18 C-terminal eukaryotes" evidence="7">
    <location>
        <begin position="245"/>
        <end position="297"/>
    </location>
</feature>
<dbReference type="GO" id="GO:0003735">
    <property type="term" value="F:structural constituent of ribosome"/>
    <property type="evidence" value="ECO:0007669"/>
    <property type="project" value="InterPro"/>
</dbReference>
<dbReference type="PANTHER" id="PTHR23410:SF12">
    <property type="entry name" value="LARGE RIBOSOMAL SUBUNIT PROTEIN UL18"/>
    <property type="match status" value="1"/>
</dbReference>
<dbReference type="PANTHER" id="PTHR23410">
    <property type="entry name" value="RIBOSOMAL PROTEIN L5-RELATED"/>
    <property type="match status" value="1"/>
</dbReference>
<evidence type="ECO:0000259" key="7">
    <source>
        <dbReference type="Pfam" id="PF14204"/>
    </source>
</evidence>
<dbReference type="CDD" id="cd00432">
    <property type="entry name" value="Ribosomal_L18_L5e"/>
    <property type="match status" value="1"/>
</dbReference>
<dbReference type="PRINTS" id="PR00058">
    <property type="entry name" value="RIBOSOMALL5"/>
</dbReference>
<dbReference type="InterPro" id="IPR005485">
    <property type="entry name" value="Rbsml_uL18_euk_arch"/>
</dbReference>
<keyword evidence="5" id="KW-0687">Ribonucleoprotein</keyword>
<dbReference type="Gene3D" id="3.30.420.100">
    <property type="match status" value="1"/>
</dbReference>
<sequence>MPFVKVVKNKAYFKRFQTKYRRRREGKTDYYARKRLVMQDKNKYQTPKYRLVVRFTNKQTIVQVVYSELQGDKVLACAYSSELGRYGLTVGLKNYAAAYATGLLAARRVLQKLGLDKLYEGVTEVDGTVQTTKDEKRTFYVGQLDDERRPFRVFLDVGIRPTTTGARLFGALKGASDGGLDIPHNEKRFPGYERETGEYDAEVHKDRIFGGHVAEYMRQLQDEDPEKYQTHFAHYIKAGVDADALEELYESVHEKIREDPSPAPKKTGIAHDPKFARKAKRSLKQFKDRVRQKKESRIAKLLAASE</sequence>
<accession>A0A7S1G663</accession>
<dbReference type="HAMAP" id="MF_01337_A">
    <property type="entry name" value="Ribosomal_uL18_A"/>
    <property type="match status" value="1"/>
</dbReference>
<gene>
    <name evidence="8" type="ORF">BSP0115_LOCUS7065</name>
</gene>
<name>A0A7S1G663_9STRA</name>
<comment type="subcellular location">
    <subcellularLocation>
        <location evidence="1">Cytoplasm</location>
    </subcellularLocation>
</comment>
<dbReference type="GO" id="GO:0000027">
    <property type="term" value="P:ribosomal large subunit assembly"/>
    <property type="evidence" value="ECO:0007669"/>
    <property type="project" value="TreeGrafter"/>
</dbReference>
<organism evidence="8">
    <name type="scientific">Bicosoecida sp. CB-2014</name>
    <dbReference type="NCBI Taxonomy" id="1486930"/>
    <lineage>
        <taxon>Eukaryota</taxon>
        <taxon>Sar</taxon>
        <taxon>Stramenopiles</taxon>
        <taxon>Bigyra</taxon>
        <taxon>Opalozoa</taxon>
        <taxon>Bicosoecida</taxon>
    </lineage>
</organism>
<dbReference type="EMBL" id="HBFS01010279">
    <property type="protein sequence ID" value="CAD8913813.1"/>
    <property type="molecule type" value="Transcribed_RNA"/>
</dbReference>
<feature type="region of interest" description="Disordered" evidence="6">
    <location>
        <begin position="255"/>
        <end position="274"/>
    </location>
</feature>
<dbReference type="GO" id="GO:0006412">
    <property type="term" value="P:translation"/>
    <property type="evidence" value="ECO:0007669"/>
    <property type="project" value="InterPro"/>
</dbReference>
<keyword evidence="3" id="KW-0963">Cytoplasm</keyword>
<proteinExistence type="inferred from homology"/>
<dbReference type="InterPro" id="IPR057268">
    <property type="entry name" value="Ribosomal_L18"/>
</dbReference>
<comment type="similarity">
    <text evidence="2">Belongs to the universal ribosomal protein uL18 family.</text>
</comment>
<dbReference type="Pfam" id="PF14204">
    <property type="entry name" value="Ribosomal_L18_c"/>
    <property type="match status" value="1"/>
</dbReference>
<evidence type="ECO:0000256" key="6">
    <source>
        <dbReference type="SAM" id="MobiDB-lite"/>
    </source>
</evidence>
<dbReference type="Pfam" id="PF17144">
    <property type="entry name" value="Ribosomal_L5e"/>
    <property type="match status" value="1"/>
</dbReference>
<dbReference type="InterPro" id="IPR025607">
    <property type="entry name" value="Ribosomal_uL18_C_euk"/>
</dbReference>
<evidence type="ECO:0000256" key="2">
    <source>
        <dbReference type="ARBA" id="ARBA00007116"/>
    </source>
</evidence>
<dbReference type="SUPFAM" id="SSF53137">
    <property type="entry name" value="Translational machinery components"/>
    <property type="match status" value="1"/>
</dbReference>
<evidence type="ECO:0000256" key="1">
    <source>
        <dbReference type="ARBA" id="ARBA00004496"/>
    </source>
</evidence>
<dbReference type="FunFam" id="3.30.420.100:FF:000002">
    <property type="entry name" value="60S ribosomal protein L5"/>
    <property type="match status" value="1"/>
</dbReference>
<reference evidence="8" key="1">
    <citation type="submission" date="2021-01" db="EMBL/GenBank/DDBJ databases">
        <authorList>
            <person name="Corre E."/>
            <person name="Pelletier E."/>
            <person name="Niang G."/>
            <person name="Scheremetjew M."/>
            <person name="Finn R."/>
            <person name="Kale V."/>
            <person name="Holt S."/>
            <person name="Cochrane G."/>
            <person name="Meng A."/>
            <person name="Brown T."/>
            <person name="Cohen L."/>
        </authorList>
    </citation>
    <scope>NUCLEOTIDE SEQUENCE</scope>
    <source>
        <strain evidence="8">Ms1</strain>
    </source>
</reference>
<evidence type="ECO:0000256" key="4">
    <source>
        <dbReference type="ARBA" id="ARBA00022980"/>
    </source>
</evidence>